<evidence type="ECO:0000256" key="2">
    <source>
        <dbReference type="SAM" id="Phobius"/>
    </source>
</evidence>
<dbReference type="InterPro" id="IPR039564">
    <property type="entry name" value="Peptidase_C39-like"/>
</dbReference>
<gene>
    <name evidence="4" type="ORF">A3D09_04120</name>
</gene>
<feature type="domain" description="Peptidase C39-like" evidence="3">
    <location>
        <begin position="85"/>
        <end position="197"/>
    </location>
</feature>
<accession>A0A1F5ERS0</accession>
<evidence type="ECO:0000313" key="4">
    <source>
        <dbReference type="EMBL" id="OGD70081.1"/>
    </source>
</evidence>
<reference evidence="4 5" key="1">
    <citation type="journal article" date="2016" name="Nat. Commun.">
        <title>Thousands of microbial genomes shed light on interconnected biogeochemical processes in an aquifer system.</title>
        <authorList>
            <person name="Anantharaman K."/>
            <person name="Brown C.T."/>
            <person name="Hug L.A."/>
            <person name="Sharon I."/>
            <person name="Castelle C.J."/>
            <person name="Probst A.J."/>
            <person name="Thomas B.C."/>
            <person name="Singh A."/>
            <person name="Wilkins M.J."/>
            <person name="Karaoz U."/>
            <person name="Brodie E.L."/>
            <person name="Williams K.H."/>
            <person name="Hubbard S.S."/>
            <person name="Banfield J.F."/>
        </authorList>
    </citation>
    <scope>NUCLEOTIDE SEQUENCE [LARGE SCALE GENOMIC DNA]</scope>
</reference>
<dbReference type="PROSITE" id="PS50005">
    <property type="entry name" value="TPR"/>
    <property type="match status" value="1"/>
</dbReference>
<feature type="repeat" description="TPR" evidence="1">
    <location>
        <begin position="268"/>
        <end position="301"/>
    </location>
</feature>
<dbReference type="Pfam" id="PF13181">
    <property type="entry name" value="TPR_8"/>
    <property type="match status" value="1"/>
</dbReference>
<dbReference type="Pfam" id="PF13529">
    <property type="entry name" value="Peptidase_C39_2"/>
    <property type="match status" value="1"/>
</dbReference>
<evidence type="ECO:0000313" key="5">
    <source>
        <dbReference type="Proteomes" id="UP000177390"/>
    </source>
</evidence>
<dbReference type="EMBL" id="MFAH01000064">
    <property type="protein sequence ID" value="OGD70081.1"/>
    <property type="molecule type" value="Genomic_DNA"/>
</dbReference>
<name>A0A1F5ERS0_9BACT</name>
<protein>
    <recommendedName>
        <fullName evidence="3">Peptidase C39-like domain-containing protein</fullName>
    </recommendedName>
</protein>
<dbReference type="Gene3D" id="3.90.70.10">
    <property type="entry name" value="Cysteine proteinases"/>
    <property type="match status" value="1"/>
</dbReference>
<dbReference type="AlphaFoldDB" id="A0A1F5ERS0"/>
<keyword evidence="2" id="KW-1133">Transmembrane helix</keyword>
<proteinExistence type="predicted"/>
<keyword evidence="1" id="KW-0802">TPR repeat</keyword>
<feature type="transmembrane region" description="Helical" evidence="2">
    <location>
        <begin position="14"/>
        <end position="32"/>
    </location>
</feature>
<dbReference type="InterPro" id="IPR011990">
    <property type="entry name" value="TPR-like_helical_dom_sf"/>
</dbReference>
<keyword evidence="2" id="KW-0812">Transmembrane</keyword>
<comment type="caution">
    <text evidence="4">The sequence shown here is derived from an EMBL/GenBank/DDBJ whole genome shotgun (WGS) entry which is preliminary data.</text>
</comment>
<organism evidence="4 5">
    <name type="scientific">Candidatus Collierbacteria bacterium RIFCSPHIGHO2_02_FULL_49_10</name>
    <dbReference type="NCBI Taxonomy" id="1817723"/>
    <lineage>
        <taxon>Bacteria</taxon>
        <taxon>Candidatus Collieribacteriota</taxon>
    </lineage>
</organism>
<keyword evidence="2" id="KW-0472">Membrane</keyword>
<dbReference type="SMART" id="SM00028">
    <property type="entry name" value="TPR"/>
    <property type="match status" value="2"/>
</dbReference>
<dbReference type="Gene3D" id="1.25.40.10">
    <property type="entry name" value="Tetratricopeptide repeat domain"/>
    <property type="match status" value="2"/>
</dbReference>
<sequence>MQVSDAKRNSYKRLLTVAVPLGIAGFVFFRGFSDQMKDTYFKYFKYKPYQPLPEGVLVPSTEEPVIEIGQIHRPAGKKALLPGAKWVPQTFNNCGPATTSMVLQYFGRDVSQEETKTALRTNPSDSNVFTAEIRDYLKDKWGVESKLMYNGNVALIKTLISNGFYVVIEDTLHPNEDIGHTTIIRGFDDDQGVLIADDSYLGTGITYPYEEFDEKQWKPFNHEYLPVYTKDKEDVLKSIVGDNWDELVMFQNAIDRNNEAILKNPKDMYAWFNLGTSYFGLADYENAKTAFERSRELGWPMRQLWYQIQPVQNYNKIGEYQKALELADLGLRSNDSFAELHLEKAIAYKGLGNAGAAKTEIEKALVFAPNLKVARDYLAAL</sequence>
<evidence type="ECO:0000256" key="1">
    <source>
        <dbReference type="PROSITE-ProRule" id="PRU00339"/>
    </source>
</evidence>
<evidence type="ECO:0000259" key="3">
    <source>
        <dbReference type="Pfam" id="PF13529"/>
    </source>
</evidence>
<dbReference type="Proteomes" id="UP000177390">
    <property type="component" value="Unassembled WGS sequence"/>
</dbReference>
<dbReference type="InterPro" id="IPR019734">
    <property type="entry name" value="TPR_rpt"/>
</dbReference>
<dbReference type="SUPFAM" id="SSF48452">
    <property type="entry name" value="TPR-like"/>
    <property type="match status" value="1"/>
</dbReference>